<evidence type="ECO:0008006" key="4">
    <source>
        <dbReference type="Google" id="ProtNLM"/>
    </source>
</evidence>
<gene>
    <name evidence="2" type="ORF">A2782_04715</name>
</gene>
<dbReference type="SUPFAM" id="SSF53271">
    <property type="entry name" value="PRTase-like"/>
    <property type="match status" value="1"/>
</dbReference>
<comment type="similarity">
    <text evidence="1">Belongs to the ComF/GntX family.</text>
</comment>
<comment type="caution">
    <text evidence="2">The sequence shown here is derived from an EMBL/GenBank/DDBJ whole genome shotgun (WGS) entry which is preliminary data.</text>
</comment>
<organism evidence="2 3">
    <name type="scientific">Candidatus Blackburnbacteria bacterium RIFCSPHIGHO2_01_FULL_43_15b</name>
    <dbReference type="NCBI Taxonomy" id="1797513"/>
    <lineage>
        <taxon>Bacteria</taxon>
        <taxon>Candidatus Blackburniibacteriota</taxon>
    </lineage>
</organism>
<dbReference type="CDD" id="cd06223">
    <property type="entry name" value="PRTases_typeI"/>
    <property type="match status" value="1"/>
</dbReference>
<dbReference type="Proteomes" id="UP000177967">
    <property type="component" value="Unassembled WGS sequence"/>
</dbReference>
<dbReference type="InterPro" id="IPR029057">
    <property type="entry name" value="PRTase-like"/>
</dbReference>
<sequence length="225" mass="25485">MGILDFLFPKQCVGCKKGGTYFCHDCVARAKRTFPLVCPVCERASIDGVTHAKCKSGVSPEGLFSVWEYTGVPRKLIIQLKYKFVEEAACDLARGVSLELSKSCPYWLKGKNTLVPIPLYWRRENWRGFNQAKNVGELIAQQMGWEFKDLLVRTKNTKHQVGLKGEERKTNVGGIFQIEKWIVLNLNKKIVLFDDVWTTGSTLKEATKTLKAEGFAQVYCLTLAR</sequence>
<dbReference type="AlphaFoldDB" id="A0A1G1V3M2"/>
<evidence type="ECO:0000256" key="1">
    <source>
        <dbReference type="ARBA" id="ARBA00008007"/>
    </source>
</evidence>
<evidence type="ECO:0000313" key="2">
    <source>
        <dbReference type="EMBL" id="OGY09969.1"/>
    </source>
</evidence>
<evidence type="ECO:0000313" key="3">
    <source>
        <dbReference type="Proteomes" id="UP000177967"/>
    </source>
</evidence>
<name>A0A1G1V3M2_9BACT</name>
<dbReference type="EMBL" id="MHBW01000003">
    <property type="protein sequence ID" value="OGY09969.1"/>
    <property type="molecule type" value="Genomic_DNA"/>
</dbReference>
<dbReference type="STRING" id="1797513.A2782_04715"/>
<dbReference type="InterPro" id="IPR000836">
    <property type="entry name" value="PRTase_dom"/>
</dbReference>
<dbReference type="PANTHER" id="PTHR47505:SF1">
    <property type="entry name" value="DNA UTILIZATION PROTEIN YHGH"/>
    <property type="match status" value="1"/>
</dbReference>
<proteinExistence type="inferred from homology"/>
<dbReference type="PANTHER" id="PTHR47505">
    <property type="entry name" value="DNA UTILIZATION PROTEIN YHGH"/>
    <property type="match status" value="1"/>
</dbReference>
<protein>
    <recommendedName>
        <fullName evidence="4">Phosphoribosyltransferase domain-containing protein</fullName>
    </recommendedName>
</protein>
<dbReference type="Gene3D" id="3.40.50.2020">
    <property type="match status" value="1"/>
</dbReference>
<accession>A0A1G1V3M2</accession>
<reference evidence="2 3" key="1">
    <citation type="journal article" date="2016" name="Nat. Commun.">
        <title>Thousands of microbial genomes shed light on interconnected biogeochemical processes in an aquifer system.</title>
        <authorList>
            <person name="Anantharaman K."/>
            <person name="Brown C.T."/>
            <person name="Hug L.A."/>
            <person name="Sharon I."/>
            <person name="Castelle C.J."/>
            <person name="Probst A.J."/>
            <person name="Thomas B.C."/>
            <person name="Singh A."/>
            <person name="Wilkins M.J."/>
            <person name="Karaoz U."/>
            <person name="Brodie E.L."/>
            <person name="Williams K.H."/>
            <person name="Hubbard S.S."/>
            <person name="Banfield J.F."/>
        </authorList>
    </citation>
    <scope>NUCLEOTIDE SEQUENCE [LARGE SCALE GENOMIC DNA]</scope>
</reference>
<dbReference type="InterPro" id="IPR051910">
    <property type="entry name" value="ComF/GntX_DNA_util-trans"/>
</dbReference>